<organism evidence="3 4">
    <name type="scientific">Rhodopirellula europaea 6C</name>
    <dbReference type="NCBI Taxonomy" id="1263867"/>
    <lineage>
        <taxon>Bacteria</taxon>
        <taxon>Pseudomonadati</taxon>
        <taxon>Planctomycetota</taxon>
        <taxon>Planctomycetia</taxon>
        <taxon>Pirellulales</taxon>
        <taxon>Pirellulaceae</taxon>
        <taxon>Rhodopirellula</taxon>
    </lineage>
</organism>
<dbReference type="RefSeq" id="WP_008655211.1">
    <property type="nucleotide sequence ID" value="NZ_ANMO01000089.1"/>
</dbReference>
<reference evidence="3" key="2">
    <citation type="journal article" date="2013" name="Mar. Genomics">
        <title>Expression of sulfatases in Rhodopirellula baltica and the diversity of sulfatases in the genus Rhodopirellula.</title>
        <authorList>
            <person name="Wegner C.E."/>
            <person name="Richter-Heitmann T."/>
            <person name="Klindworth A."/>
            <person name="Klockow C."/>
            <person name="Richter M."/>
            <person name="Achstetter T."/>
            <person name="Glockner F.O."/>
            <person name="Harder J."/>
        </authorList>
    </citation>
    <scope>NUCLEOTIDE SEQUENCE [LARGE SCALE GENOMIC DNA]</scope>
    <source>
        <strain evidence="3">6C</strain>
    </source>
</reference>
<sequence length="365" mass="40714">MIVAGNADRPDATRNGNCVTTTGKTRQIYSLQVGRAVAAVAVLLHHLAVDAPPLLGVDEPRFFQVFHFGYLGVDFFFVLSGFIICYSTINSKRETTFIRFAWMRINRIFTPYLPVGVAMAVAYTMLPGLSNSARSWGWLTTVTLIPTELPPALSVAWTLKHEIMFYLFFAVCLRIGKLEKGFIVWASMIVLSMVASNVDFESPVLDQFLSPINLEFVFGFFVARLIAHDKSMRPIRCILGAAIMLGVWCFLGAERSESWIFGLAIAFLLHLIVTNELQLEYESPGALVYLGNASYSIYLVHLPVMAVSLRLLHRFESSLGGAFGLTAAACMIAGCVYHSTFESPAVRFFNRQLDIRAKWILGNRR</sequence>
<feature type="transmembrane region" description="Helical" evidence="1">
    <location>
        <begin position="234"/>
        <end position="253"/>
    </location>
</feature>
<dbReference type="AlphaFoldDB" id="M2A811"/>
<keyword evidence="1" id="KW-0472">Membrane</keyword>
<feature type="transmembrane region" description="Helical" evidence="1">
    <location>
        <begin position="210"/>
        <end position="227"/>
    </location>
</feature>
<keyword evidence="3" id="KW-0012">Acyltransferase</keyword>
<feature type="transmembrane region" description="Helical" evidence="1">
    <location>
        <begin position="259"/>
        <end position="277"/>
    </location>
</feature>
<dbReference type="PATRIC" id="fig|1263867.3.peg.1599"/>
<dbReference type="EC" id="2.-.-.-" evidence="3"/>
<dbReference type="PANTHER" id="PTHR23028">
    <property type="entry name" value="ACETYLTRANSFERASE"/>
    <property type="match status" value="1"/>
</dbReference>
<feature type="domain" description="Acyltransferase 3" evidence="2">
    <location>
        <begin position="28"/>
        <end position="332"/>
    </location>
</feature>
<dbReference type="Pfam" id="PF01757">
    <property type="entry name" value="Acyl_transf_3"/>
    <property type="match status" value="1"/>
</dbReference>
<keyword evidence="3" id="KW-0808">Transferase</keyword>
<feature type="transmembrane region" description="Helical" evidence="1">
    <location>
        <begin position="289"/>
        <end position="312"/>
    </location>
</feature>
<keyword evidence="1" id="KW-0812">Transmembrane</keyword>
<feature type="transmembrane region" description="Helical" evidence="1">
    <location>
        <begin position="28"/>
        <end position="48"/>
    </location>
</feature>
<evidence type="ECO:0000313" key="3">
    <source>
        <dbReference type="EMBL" id="EMB17746.1"/>
    </source>
</evidence>
<gene>
    <name evidence="3" type="ORF">RE6C_01513</name>
</gene>
<keyword evidence="1" id="KW-1133">Transmembrane helix</keyword>
<accession>M2A811</accession>
<dbReference type="PANTHER" id="PTHR23028:SF131">
    <property type="entry name" value="BLR2367 PROTEIN"/>
    <property type="match status" value="1"/>
</dbReference>
<dbReference type="InterPro" id="IPR002656">
    <property type="entry name" value="Acyl_transf_3_dom"/>
</dbReference>
<comment type="caution">
    <text evidence="3">The sequence shown here is derived from an EMBL/GenBank/DDBJ whole genome shotgun (WGS) entry which is preliminary data.</text>
</comment>
<feature type="transmembrane region" description="Helical" evidence="1">
    <location>
        <begin position="181"/>
        <end position="198"/>
    </location>
</feature>
<feature type="transmembrane region" description="Helical" evidence="1">
    <location>
        <begin position="149"/>
        <end position="169"/>
    </location>
</feature>
<evidence type="ECO:0000256" key="1">
    <source>
        <dbReference type="SAM" id="Phobius"/>
    </source>
</evidence>
<dbReference type="GO" id="GO:0016747">
    <property type="term" value="F:acyltransferase activity, transferring groups other than amino-acyl groups"/>
    <property type="evidence" value="ECO:0007669"/>
    <property type="project" value="InterPro"/>
</dbReference>
<feature type="transmembrane region" description="Helical" evidence="1">
    <location>
        <begin position="68"/>
        <end position="89"/>
    </location>
</feature>
<name>M2A811_9BACT</name>
<reference evidence="3" key="1">
    <citation type="submission" date="2012-11" db="EMBL/GenBank/DDBJ databases">
        <title>Permanent draft genomes of Rhodopirellula europaea strain SH398 and 6C.</title>
        <authorList>
            <person name="Richter M."/>
            <person name="Richter-Heitmann T."/>
            <person name="Frank C."/>
            <person name="Harder J."/>
            <person name="Glockner F.O."/>
        </authorList>
    </citation>
    <scope>NUCLEOTIDE SEQUENCE</scope>
    <source>
        <strain evidence="3">6C</strain>
    </source>
</reference>
<feature type="transmembrane region" description="Helical" evidence="1">
    <location>
        <begin position="318"/>
        <end position="337"/>
    </location>
</feature>
<proteinExistence type="predicted"/>
<evidence type="ECO:0000313" key="4">
    <source>
        <dbReference type="Proteomes" id="UP000011529"/>
    </source>
</evidence>
<dbReference type="InterPro" id="IPR050879">
    <property type="entry name" value="Acyltransferase_3"/>
</dbReference>
<protein>
    <submittedName>
        <fullName evidence="3">Membrane protein containing Acyltransferase 3 domain protein</fullName>
        <ecNumber evidence="3">2.-.-.-</ecNumber>
    </submittedName>
</protein>
<dbReference type="GO" id="GO:0000271">
    <property type="term" value="P:polysaccharide biosynthetic process"/>
    <property type="evidence" value="ECO:0007669"/>
    <property type="project" value="TreeGrafter"/>
</dbReference>
<dbReference type="GO" id="GO:0016020">
    <property type="term" value="C:membrane"/>
    <property type="evidence" value="ECO:0007669"/>
    <property type="project" value="TreeGrafter"/>
</dbReference>
<dbReference type="EMBL" id="ANMO01000089">
    <property type="protein sequence ID" value="EMB17746.1"/>
    <property type="molecule type" value="Genomic_DNA"/>
</dbReference>
<evidence type="ECO:0000259" key="2">
    <source>
        <dbReference type="Pfam" id="PF01757"/>
    </source>
</evidence>
<keyword evidence="4" id="KW-1185">Reference proteome</keyword>
<feature type="transmembrane region" description="Helical" evidence="1">
    <location>
        <begin position="109"/>
        <end position="129"/>
    </location>
</feature>
<dbReference type="Proteomes" id="UP000011529">
    <property type="component" value="Unassembled WGS sequence"/>
</dbReference>